<keyword evidence="5" id="KW-1185">Reference proteome</keyword>
<keyword evidence="2" id="KW-0472">Membrane</keyword>
<keyword evidence="3" id="KW-0732">Signal</keyword>
<evidence type="ECO:0000256" key="2">
    <source>
        <dbReference type="SAM" id="Phobius"/>
    </source>
</evidence>
<reference evidence="4 5" key="1">
    <citation type="journal article" date="2017" name="BMC Genomics">
        <title>Comparative genomic and phylogenomic analyses of the Bifidobacteriaceae family.</title>
        <authorList>
            <person name="Lugli G.A."/>
            <person name="Milani C."/>
            <person name="Turroni F."/>
            <person name="Duranti S."/>
            <person name="Mancabelli L."/>
            <person name="Mangifesta M."/>
            <person name="Ferrario C."/>
            <person name="Modesto M."/>
            <person name="Mattarelli P."/>
            <person name="Jiri K."/>
            <person name="van Sinderen D."/>
            <person name="Ventura M."/>
        </authorList>
    </citation>
    <scope>NUCLEOTIDE SEQUENCE [LARGE SCALE GENOMIC DNA]</scope>
    <source>
        <strain evidence="4 5">DSM 100196</strain>
    </source>
</reference>
<name>A0A261FPM7_9BIFI</name>
<proteinExistence type="predicted"/>
<protein>
    <submittedName>
        <fullName evidence="4">Uncharacterized protein</fullName>
    </submittedName>
</protein>
<gene>
    <name evidence="4" type="ORF">BMYO_0440</name>
</gene>
<feature type="chain" id="PRO_5013328849" evidence="3">
    <location>
        <begin position="28"/>
        <end position="186"/>
    </location>
</feature>
<feature type="compositionally biased region" description="Low complexity" evidence="1">
    <location>
        <begin position="123"/>
        <end position="133"/>
    </location>
</feature>
<evidence type="ECO:0000313" key="5">
    <source>
        <dbReference type="Proteomes" id="UP000216871"/>
    </source>
</evidence>
<evidence type="ECO:0000313" key="4">
    <source>
        <dbReference type="EMBL" id="OZG61141.1"/>
    </source>
</evidence>
<accession>A0A261FPM7</accession>
<feature type="transmembrane region" description="Helical" evidence="2">
    <location>
        <begin position="158"/>
        <end position="178"/>
    </location>
</feature>
<dbReference type="RefSeq" id="WP_094666967.1">
    <property type="nucleotide sequence ID" value="NZ_MWWW01000004.1"/>
</dbReference>
<dbReference type="OrthoDB" id="3240113at2"/>
<dbReference type="EMBL" id="MWWW01000004">
    <property type="protein sequence ID" value="OZG61141.1"/>
    <property type="molecule type" value="Genomic_DNA"/>
</dbReference>
<dbReference type="Proteomes" id="UP000216871">
    <property type="component" value="Unassembled WGS sequence"/>
</dbReference>
<organism evidence="4 5">
    <name type="scientific">Bifidobacterium myosotis</name>
    <dbReference type="NCBI Taxonomy" id="1630166"/>
    <lineage>
        <taxon>Bacteria</taxon>
        <taxon>Bacillati</taxon>
        <taxon>Actinomycetota</taxon>
        <taxon>Actinomycetes</taxon>
        <taxon>Bifidobacteriales</taxon>
        <taxon>Bifidobacteriaceae</taxon>
        <taxon>Bifidobacterium</taxon>
    </lineage>
</organism>
<comment type="caution">
    <text evidence="4">The sequence shown here is derived from an EMBL/GenBank/DDBJ whole genome shotgun (WGS) entry which is preliminary data.</text>
</comment>
<keyword evidence="2" id="KW-0812">Transmembrane</keyword>
<evidence type="ECO:0000256" key="3">
    <source>
        <dbReference type="SAM" id="SignalP"/>
    </source>
</evidence>
<feature type="signal peptide" evidence="3">
    <location>
        <begin position="1"/>
        <end position="27"/>
    </location>
</feature>
<feature type="region of interest" description="Disordered" evidence="1">
    <location>
        <begin position="116"/>
        <end position="135"/>
    </location>
</feature>
<sequence>MTKKIMAILAVIATALGLSFATATAFAVDGDGYGASVTVSGNTATVTFPAGAFQPNEQVTVTWDDNVVADVQQIGERTFTAAADGSLSLRYIFKEGQAAGQTITVTAVGAQSGSRTAQITVPSTGTGDQSGSNGDSGIGGIIGNAGGSGTTANTGAAIAPYGVAAVLLAAAGLALFAVRRGAGQRR</sequence>
<evidence type="ECO:0000256" key="1">
    <source>
        <dbReference type="SAM" id="MobiDB-lite"/>
    </source>
</evidence>
<dbReference type="AlphaFoldDB" id="A0A261FPM7"/>
<keyword evidence="2" id="KW-1133">Transmembrane helix</keyword>